<dbReference type="EMBL" id="DTMM01000193">
    <property type="protein sequence ID" value="HFT94063.1"/>
    <property type="molecule type" value="Genomic_DNA"/>
</dbReference>
<keyword evidence="3" id="KW-0479">Metal-binding</keyword>
<dbReference type="InterPro" id="IPR058240">
    <property type="entry name" value="rSAM_sf"/>
</dbReference>
<name>A0A7C3LW87_9BACT</name>
<keyword evidence="5" id="KW-0411">Iron-sulfur</keyword>
<keyword evidence="4" id="KW-0408">Iron</keyword>
<dbReference type="GO" id="GO:0003824">
    <property type="term" value="F:catalytic activity"/>
    <property type="evidence" value="ECO:0007669"/>
    <property type="project" value="InterPro"/>
</dbReference>
<sequence length="318" mass="35437">MGIGLARPRSLECALETLAPLWSRHDRSFQNNRYVYPVLSRRAGGISVGINLNPDKGCNFDCVYCQVDRTPLGMSSVDPIHRPVEAERLVEELSILLDSLHRGDFFRTPPFDQLPPGLGHVADIAFSGDGEPTMVPEFAEILKTVSAFRNQTPALSRVPLRIITNGTGLFKARLRKTVREHLFLEAADSGGVPDGIWFKIDAADEASYLRIDKSPLSFQRYRKGVSETLKEMPVTVQTMVLDIHDPEAPFRPEGLWAASMRDWFGELLSGGARIRAWHLYTVARKPPSPDIAPVSRERLLGLARFFEGTVTCPPSIFP</sequence>
<dbReference type="AlphaFoldDB" id="A0A7C3LW87"/>
<dbReference type="SUPFAM" id="SSF102114">
    <property type="entry name" value="Radical SAM enzymes"/>
    <property type="match status" value="1"/>
</dbReference>
<comment type="caution">
    <text evidence="6">The sequence shown here is derived from an EMBL/GenBank/DDBJ whole genome shotgun (WGS) entry which is preliminary data.</text>
</comment>
<accession>A0A7C3LW87</accession>
<protein>
    <submittedName>
        <fullName evidence="6">Radical SAM protein</fullName>
    </submittedName>
</protein>
<keyword evidence="2" id="KW-0949">S-adenosyl-L-methionine</keyword>
<dbReference type="InterPro" id="IPR007197">
    <property type="entry name" value="rSAM"/>
</dbReference>
<organism evidence="6">
    <name type="scientific">Leptospirillum ferriphilum</name>
    <dbReference type="NCBI Taxonomy" id="178606"/>
    <lineage>
        <taxon>Bacteria</taxon>
        <taxon>Pseudomonadati</taxon>
        <taxon>Nitrospirota</taxon>
        <taxon>Nitrospiria</taxon>
        <taxon>Nitrospirales</taxon>
        <taxon>Nitrospiraceae</taxon>
        <taxon>Leptospirillum</taxon>
    </lineage>
</organism>
<comment type="cofactor">
    <cofactor evidence="1">
        <name>[4Fe-4S] cluster</name>
        <dbReference type="ChEBI" id="CHEBI:49883"/>
    </cofactor>
</comment>
<dbReference type="SFLD" id="SFLDS00029">
    <property type="entry name" value="Radical_SAM"/>
    <property type="match status" value="1"/>
</dbReference>
<dbReference type="Gene3D" id="3.20.20.70">
    <property type="entry name" value="Aldolase class I"/>
    <property type="match status" value="1"/>
</dbReference>
<dbReference type="CDD" id="cd01335">
    <property type="entry name" value="Radical_SAM"/>
    <property type="match status" value="1"/>
</dbReference>
<dbReference type="GO" id="GO:0051536">
    <property type="term" value="F:iron-sulfur cluster binding"/>
    <property type="evidence" value="ECO:0007669"/>
    <property type="project" value="UniProtKB-KW"/>
</dbReference>
<proteinExistence type="predicted"/>
<dbReference type="GO" id="GO:0046872">
    <property type="term" value="F:metal ion binding"/>
    <property type="evidence" value="ECO:0007669"/>
    <property type="project" value="UniProtKB-KW"/>
</dbReference>
<evidence type="ECO:0000256" key="2">
    <source>
        <dbReference type="ARBA" id="ARBA00022691"/>
    </source>
</evidence>
<evidence type="ECO:0000256" key="3">
    <source>
        <dbReference type="ARBA" id="ARBA00022723"/>
    </source>
</evidence>
<evidence type="ECO:0000256" key="4">
    <source>
        <dbReference type="ARBA" id="ARBA00023004"/>
    </source>
</evidence>
<dbReference type="InterPro" id="IPR013785">
    <property type="entry name" value="Aldolase_TIM"/>
</dbReference>
<gene>
    <name evidence="6" type="ORF">ENX03_09070</name>
</gene>
<evidence type="ECO:0000256" key="5">
    <source>
        <dbReference type="ARBA" id="ARBA00023014"/>
    </source>
</evidence>
<evidence type="ECO:0000313" key="6">
    <source>
        <dbReference type="EMBL" id="HFT94063.1"/>
    </source>
</evidence>
<reference evidence="6" key="1">
    <citation type="journal article" date="2020" name="mSystems">
        <title>Genome- and Community-Level Interaction Insights into Carbon Utilization and Element Cycling Functions of Hydrothermarchaeota in Hydrothermal Sediment.</title>
        <authorList>
            <person name="Zhou Z."/>
            <person name="Liu Y."/>
            <person name="Xu W."/>
            <person name="Pan J."/>
            <person name="Luo Z.H."/>
            <person name="Li M."/>
        </authorList>
    </citation>
    <scope>NUCLEOTIDE SEQUENCE [LARGE SCALE GENOMIC DNA]</scope>
    <source>
        <strain evidence="6">SpSt-902</strain>
    </source>
</reference>
<evidence type="ECO:0000256" key="1">
    <source>
        <dbReference type="ARBA" id="ARBA00001966"/>
    </source>
</evidence>